<name>A0AAD5RXX8_9PEZI</name>
<comment type="caution">
    <text evidence="3">The sequence shown here is derived from an EMBL/GenBank/DDBJ whole genome shotgun (WGS) entry which is preliminary data.</text>
</comment>
<dbReference type="InterPro" id="IPR002347">
    <property type="entry name" value="SDR_fam"/>
</dbReference>
<proteinExistence type="inferred from homology"/>
<organism evidence="3 4">
    <name type="scientific">Zalerion maritima</name>
    <dbReference type="NCBI Taxonomy" id="339359"/>
    <lineage>
        <taxon>Eukaryota</taxon>
        <taxon>Fungi</taxon>
        <taxon>Dikarya</taxon>
        <taxon>Ascomycota</taxon>
        <taxon>Pezizomycotina</taxon>
        <taxon>Sordariomycetes</taxon>
        <taxon>Lulworthiomycetidae</taxon>
        <taxon>Lulworthiales</taxon>
        <taxon>Lulworthiaceae</taxon>
        <taxon>Zalerion</taxon>
    </lineage>
</organism>
<comment type="similarity">
    <text evidence="1">Belongs to the short-chain dehydrogenases/reductases (SDR) family.</text>
</comment>
<dbReference type="PRINTS" id="PR00081">
    <property type="entry name" value="GDHRDH"/>
</dbReference>
<gene>
    <name evidence="3" type="ORF">MKZ38_004895</name>
</gene>
<evidence type="ECO:0000313" key="4">
    <source>
        <dbReference type="Proteomes" id="UP001201980"/>
    </source>
</evidence>
<evidence type="ECO:0000256" key="2">
    <source>
        <dbReference type="ARBA" id="ARBA00023002"/>
    </source>
</evidence>
<dbReference type="EMBL" id="JAKWBI020000028">
    <property type="protein sequence ID" value="KAJ2905601.1"/>
    <property type="molecule type" value="Genomic_DNA"/>
</dbReference>
<dbReference type="Proteomes" id="UP001201980">
    <property type="component" value="Unassembled WGS sequence"/>
</dbReference>
<dbReference type="PANTHER" id="PTHR24320:SF283">
    <property type="entry name" value="RETINOL DEHYDROGENASE 11"/>
    <property type="match status" value="1"/>
</dbReference>
<evidence type="ECO:0000256" key="1">
    <source>
        <dbReference type="ARBA" id="ARBA00006484"/>
    </source>
</evidence>
<reference evidence="3" key="1">
    <citation type="submission" date="2022-07" db="EMBL/GenBank/DDBJ databases">
        <title>Draft genome sequence of Zalerion maritima ATCC 34329, a (micro)plastics degrading marine fungus.</title>
        <authorList>
            <person name="Paco A."/>
            <person name="Goncalves M.F.M."/>
            <person name="Rocha-Santos T.A.P."/>
            <person name="Alves A."/>
        </authorList>
    </citation>
    <scope>NUCLEOTIDE SEQUENCE</scope>
    <source>
        <strain evidence="3">ATCC 34329</strain>
    </source>
</reference>
<dbReference type="AlphaFoldDB" id="A0AAD5RXX8"/>
<accession>A0AAD5RXX8</accession>
<evidence type="ECO:0000313" key="3">
    <source>
        <dbReference type="EMBL" id="KAJ2905601.1"/>
    </source>
</evidence>
<protein>
    <submittedName>
        <fullName evidence="3">WW domain-containing oxidoreductase</fullName>
    </submittedName>
</protein>
<dbReference type="InterPro" id="IPR036291">
    <property type="entry name" value="NAD(P)-bd_dom_sf"/>
</dbReference>
<dbReference type="Pfam" id="PF00106">
    <property type="entry name" value="adh_short"/>
    <property type="match status" value="1"/>
</dbReference>
<keyword evidence="2" id="KW-0560">Oxidoreductase</keyword>
<dbReference type="Gene3D" id="3.40.50.720">
    <property type="entry name" value="NAD(P)-binding Rossmann-like Domain"/>
    <property type="match status" value="1"/>
</dbReference>
<sequence length="363" mass="39342">MASSSGPSPPAKTMTGMEVVKKFSSCVGGKNIVVTGVSPSSIGEAAARAIASSVQLPNLLILASRTASKLDAVLHQLRESYPALGQWDILHTVLIDISEQDSVRGAARDIISIISRRGDGKLHVLINNAGINTSHRRYTKDGKVELTFATNHLGPFLLTNLLLPALLEATKENADGRANVKVVTTSSGAHYLSPVRFDDFNFELPRENDSDLPVEQRPVVKAIPEWVRTDTSGFPGLLAYGQSKTANNLFCVALRKRFRSKGIQSFAVHPGLINTGLTRDISCEFQKELDAVPEGMWLSPDQGCSGLLLAAFDPGLSESSEFYISDNRPTRPASHSSRQDMADRLWKLSESLVNGSYRPSANL</sequence>
<dbReference type="PANTHER" id="PTHR24320">
    <property type="entry name" value="RETINOL DEHYDROGENASE"/>
    <property type="match status" value="1"/>
</dbReference>
<keyword evidence="4" id="KW-1185">Reference proteome</keyword>
<dbReference type="GO" id="GO:0016491">
    <property type="term" value="F:oxidoreductase activity"/>
    <property type="evidence" value="ECO:0007669"/>
    <property type="project" value="UniProtKB-KW"/>
</dbReference>
<dbReference type="SUPFAM" id="SSF51735">
    <property type="entry name" value="NAD(P)-binding Rossmann-fold domains"/>
    <property type="match status" value="1"/>
</dbReference>